<dbReference type="SUPFAM" id="SSF75169">
    <property type="entry name" value="DsrEFH-like"/>
    <property type="match status" value="1"/>
</dbReference>
<evidence type="ECO:0000313" key="1">
    <source>
        <dbReference type="EMBL" id="GLR15940.1"/>
    </source>
</evidence>
<dbReference type="PANTHER" id="PTHR37691:SF1">
    <property type="entry name" value="BLR3518 PROTEIN"/>
    <property type="match status" value="1"/>
</dbReference>
<evidence type="ECO:0000313" key="2">
    <source>
        <dbReference type="Proteomes" id="UP001156666"/>
    </source>
</evidence>
<comment type="caution">
    <text evidence="1">The sequence shown here is derived from an EMBL/GenBank/DDBJ whole genome shotgun (WGS) entry which is preliminary data.</text>
</comment>
<accession>A0AA37SL57</accession>
<dbReference type="RefSeq" id="WP_235294802.1">
    <property type="nucleotide sequence ID" value="NZ_BSOH01000002.1"/>
</dbReference>
<dbReference type="InterPro" id="IPR027396">
    <property type="entry name" value="DsrEFH-like"/>
</dbReference>
<reference evidence="1" key="2">
    <citation type="submission" date="2023-01" db="EMBL/GenBank/DDBJ databases">
        <title>Draft genome sequence of Portibacter lacus strain NBRC 108769.</title>
        <authorList>
            <person name="Sun Q."/>
            <person name="Mori K."/>
        </authorList>
    </citation>
    <scope>NUCLEOTIDE SEQUENCE</scope>
    <source>
        <strain evidence="1">NBRC 108769</strain>
    </source>
</reference>
<sequence>MKIYLIVLLSFLGQWVFGQSENRIEGPVIFGYGATYEIEDPDFEIDADQEYKVIFDLYQKNSNPEKINTSLNTIARFINMHANLGVDVSDMKIVAVVHGSASSDIMDDEFHNEKYDVDNPNADLISKLQKAGVEFYLCGQTMHVRNLDRDQILEGVNVALSAMTVNNYFVAKGYSQL</sequence>
<dbReference type="AlphaFoldDB" id="A0AA37SL57"/>
<name>A0AA37SL57_9BACT</name>
<protein>
    <recommendedName>
        <fullName evidence="3">DsrE family protein</fullName>
    </recommendedName>
</protein>
<dbReference type="PANTHER" id="PTHR37691">
    <property type="entry name" value="BLR3518 PROTEIN"/>
    <property type="match status" value="1"/>
</dbReference>
<dbReference type="Gene3D" id="3.40.1260.10">
    <property type="entry name" value="DsrEFH-like"/>
    <property type="match status" value="1"/>
</dbReference>
<evidence type="ECO:0008006" key="3">
    <source>
        <dbReference type="Google" id="ProtNLM"/>
    </source>
</evidence>
<dbReference type="Proteomes" id="UP001156666">
    <property type="component" value="Unassembled WGS sequence"/>
</dbReference>
<dbReference type="InterPro" id="IPR003787">
    <property type="entry name" value="Sulphur_relay_DsrE/F-like"/>
</dbReference>
<gene>
    <name evidence="1" type="ORF">GCM10007940_05550</name>
</gene>
<dbReference type="Pfam" id="PF02635">
    <property type="entry name" value="DsrE"/>
    <property type="match status" value="1"/>
</dbReference>
<dbReference type="EMBL" id="BSOH01000002">
    <property type="protein sequence ID" value="GLR15940.1"/>
    <property type="molecule type" value="Genomic_DNA"/>
</dbReference>
<proteinExistence type="predicted"/>
<reference evidence="1" key="1">
    <citation type="journal article" date="2014" name="Int. J. Syst. Evol. Microbiol.">
        <title>Complete genome sequence of Corynebacterium casei LMG S-19264T (=DSM 44701T), isolated from a smear-ripened cheese.</title>
        <authorList>
            <consortium name="US DOE Joint Genome Institute (JGI-PGF)"/>
            <person name="Walter F."/>
            <person name="Albersmeier A."/>
            <person name="Kalinowski J."/>
            <person name="Ruckert C."/>
        </authorList>
    </citation>
    <scope>NUCLEOTIDE SEQUENCE</scope>
    <source>
        <strain evidence="1">NBRC 108769</strain>
    </source>
</reference>
<keyword evidence="2" id="KW-1185">Reference proteome</keyword>
<organism evidence="1 2">
    <name type="scientific">Portibacter lacus</name>
    <dbReference type="NCBI Taxonomy" id="1099794"/>
    <lineage>
        <taxon>Bacteria</taxon>
        <taxon>Pseudomonadati</taxon>
        <taxon>Bacteroidota</taxon>
        <taxon>Saprospiria</taxon>
        <taxon>Saprospirales</taxon>
        <taxon>Haliscomenobacteraceae</taxon>
        <taxon>Portibacter</taxon>
    </lineage>
</organism>